<dbReference type="InterPro" id="IPR058780">
    <property type="entry name" value="YhfM-like_dom"/>
</dbReference>
<evidence type="ECO:0000313" key="2">
    <source>
        <dbReference type="EMBL" id="STO08209.1"/>
    </source>
</evidence>
<gene>
    <name evidence="2" type="ORF">NCTC13163_01578</name>
</gene>
<dbReference type="AlphaFoldDB" id="A0A377FTQ5"/>
<feature type="domain" description="YhfM-like" evidence="1">
    <location>
        <begin position="58"/>
        <end position="134"/>
    </location>
</feature>
<dbReference type="STRING" id="1397694.GCA_000702585_02075"/>
<evidence type="ECO:0000259" key="1">
    <source>
        <dbReference type="Pfam" id="PF26353"/>
    </source>
</evidence>
<dbReference type="Proteomes" id="UP000254060">
    <property type="component" value="Unassembled WGS sequence"/>
</dbReference>
<dbReference type="EMBL" id="UGGP01000001">
    <property type="protein sequence ID" value="STO08209.1"/>
    <property type="molecule type" value="Genomic_DNA"/>
</dbReference>
<dbReference type="Pfam" id="PF26353">
    <property type="entry name" value="YhfM"/>
    <property type="match status" value="1"/>
</dbReference>
<accession>A0A377FTQ5</accession>
<organism evidence="2 3">
    <name type="scientific">Exiguobacterium aurantiacum</name>
    <dbReference type="NCBI Taxonomy" id="33987"/>
    <lineage>
        <taxon>Bacteria</taxon>
        <taxon>Bacillati</taxon>
        <taxon>Bacillota</taxon>
        <taxon>Bacilli</taxon>
        <taxon>Bacillales</taxon>
        <taxon>Bacillales Family XII. Incertae Sedis</taxon>
        <taxon>Exiguobacterium</taxon>
    </lineage>
</organism>
<name>A0A377FTQ5_9BACL</name>
<proteinExistence type="predicted"/>
<evidence type="ECO:0000313" key="3">
    <source>
        <dbReference type="Proteomes" id="UP000254060"/>
    </source>
</evidence>
<sequence>MMGRLLNFINEVRKITLPYGYGRERFKAVEAEEMNHVKVAESLEGTRFNDQFLVEYNRLQDIKVFADMLRNADELMDTTVQREPDFDLEIRYKDDGTERYQLWLGRRGTPSVFMNVTETHLVYKVASDVTDRLIVTLGVDD</sequence>
<reference evidence="2 3" key="1">
    <citation type="submission" date="2018-06" db="EMBL/GenBank/DDBJ databases">
        <authorList>
            <consortium name="Pathogen Informatics"/>
            <person name="Doyle S."/>
        </authorList>
    </citation>
    <scope>NUCLEOTIDE SEQUENCE [LARGE SCALE GENOMIC DNA]</scope>
    <source>
        <strain evidence="2 3">NCTC13163</strain>
    </source>
</reference>
<protein>
    <recommendedName>
        <fullName evidence="1">YhfM-like domain-containing protein</fullName>
    </recommendedName>
</protein>